<keyword evidence="2" id="KW-0812">Transmembrane</keyword>
<keyword evidence="4" id="KW-1185">Reference proteome</keyword>
<organism evidence="3 4">
    <name type="scientific">Streptomyces griseochromogenes</name>
    <dbReference type="NCBI Taxonomy" id="68214"/>
    <lineage>
        <taxon>Bacteria</taxon>
        <taxon>Bacillati</taxon>
        <taxon>Actinomycetota</taxon>
        <taxon>Actinomycetes</taxon>
        <taxon>Kitasatosporales</taxon>
        <taxon>Streptomycetaceae</taxon>
        <taxon>Streptomyces</taxon>
    </lineage>
</organism>
<dbReference type="Proteomes" id="UP001519309">
    <property type="component" value="Unassembled WGS sequence"/>
</dbReference>
<sequence length="240" mass="26295">MQEAVYGVLGALGGAVVAGAAAYWGPLQVQKAARREAERQREQAQAEAAAARAHERQSARVARVALIRRVVGNWCHLLEVTLDEVQQGHAVDHDFRKSARQARDAVTEAVYEGVRDGVVIVATRSSDGSYVQQRRLRVAVRRPEGPPRRARVSDRAVGLNESEQRLILDALDLATARVGALVRLPLDDSRYSEALESAQKALDEAGQARADLSGRLMQRLMDIADLDVIDTRYDPESADP</sequence>
<evidence type="ECO:0000256" key="2">
    <source>
        <dbReference type="SAM" id="Phobius"/>
    </source>
</evidence>
<evidence type="ECO:0000313" key="4">
    <source>
        <dbReference type="Proteomes" id="UP001519309"/>
    </source>
</evidence>
<feature type="transmembrane region" description="Helical" evidence="2">
    <location>
        <begin position="6"/>
        <end position="25"/>
    </location>
</feature>
<dbReference type="EMBL" id="JAGGLP010000050">
    <property type="protein sequence ID" value="MBP2056567.1"/>
    <property type="molecule type" value="Genomic_DNA"/>
</dbReference>
<keyword evidence="2" id="KW-1133">Transmembrane helix</keyword>
<protein>
    <submittedName>
        <fullName evidence="3">Type II secretory pathway pseudopilin PulG</fullName>
    </submittedName>
</protein>
<accession>A0ABS4MAX5</accession>
<keyword evidence="1" id="KW-0175">Coiled coil</keyword>
<keyword evidence="2" id="KW-0472">Membrane</keyword>
<name>A0ABS4MAX5_9ACTN</name>
<feature type="coiled-coil region" evidence="1">
    <location>
        <begin position="27"/>
        <end position="57"/>
    </location>
</feature>
<comment type="caution">
    <text evidence="3">The sequence shown here is derived from an EMBL/GenBank/DDBJ whole genome shotgun (WGS) entry which is preliminary data.</text>
</comment>
<evidence type="ECO:0000256" key="1">
    <source>
        <dbReference type="SAM" id="Coils"/>
    </source>
</evidence>
<dbReference type="RefSeq" id="WP_159399940.1">
    <property type="nucleotide sequence ID" value="NZ_CP016279.1"/>
</dbReference>
<proteinExistence type="predicted"/>
<evidence type="ECO:0000313" key="3">
    <source>
        <dbReference type="EMBL" id="MBP2056567.1"/>
    </source>
</evidence>
<reference evidence="3 4" key="1">
    <citation type="submission" date="2021-03" db="EMBL/GenBank/DDBJ databases">
        <title>Genomic Encyclopedia of Type Strains, Phase IV (KMG-IV): sequencing the most valuable type-strain genomes for metagenomic binning, comparative biology and taxonomic classification.</title>
        <authorList>
            <person name="Goeker M."/>
        </authorList>
    </citation>
    <scope>NUCLEOTIDE SEQUENCE [LARGE SCALE GENOMIC DNA]</scope>
    <source>
        <strain evidence="3 4">DSM 40499</strain>
    </source>
</reference>
<gene>
    <name evidence="3" type="ORF">J2Z21_009586</name>
</gene>